<evidence type="ECO:0000313" key="8">
    <source>
        <dbReference type="Proteomes" id="UP000197418"/>
    </source>
</evidence>
<keyword evidence="8" id="KW-1185">Reference proteome</keyword>
<keyword evidence="5" id="KW-0067">ATP-binding</keyword>
<evidence type="ECO:0000256" key="4">
    <source>
        <dbReference type="ARBA" id="ARBA00022777"/>
    </source>
</evidence>
<dbReference type="GO" id="GO:0005524">
    <property type="term" value="F:ATP binding"/>
    <property type="evidence" value="ECO:0007669"/>
    <property type="project" value="UniProtKB-KW"/>
</dbReference>
<dbReference type="SUPFAM" id="SSF53613">
    <property type="entry name" value="Ribokinase-like"/>
    <property type="match status" value="1"/>
</dbReference>
<evidence type="ECO:0000256" key="2">
    <source>
        <dbReference type="ARBA" id="ARBA00022679"/>
    </source>
</evidence>
<evidence type="ECO:0000259" key="6">
    <source>
        <dbReference type="Pfam" id="PF00294"/>
    </source>
</evidence>
<accession>A0A218P940</accession>
<dbReference type="Pfam" id="PF00294">
    <property type="entry name" value="PfkB"/>
    <property type="match status" value="1"/>
</dbReference>
<feature type="domain" description="Carbohydrate kinase PfkB" evidence="6">
    <location>
        <begin position="2"/>
        <end position="281"/>
    </location>
</feature>
<dbReference type="PANTHER" id="PTHR43085">
    <property type="entry name" value="HEXOKINASE FAMILY MEMBER"/>
    <property type="match status" value="1"/>
</dbReference>
<evidence type="ECO:0000313" key="7">
    <source>
        <dbReference type="EMBL" id="ASJ07304.1"/>
    </source>
</evidence>
<dbReference type="Proteomes" id="UP000197418">
    <property type="component" value="Chromosome"/>
</dbReference>
<organism evidence="7 8">
    <name type="scientific">Thermococcus pacificus</name>
    <dbReference type="NCBI Taxonomy" id="71998"/>
    <lineage>
        <taxon>Archaea</taxon>
        <taxon>Methanobacteriati</taxon>
        <taxon>Methanobacteriota</taxon>
        <taxon>Thermococci</taxon>
        <taxon>Thermococcales</taxon>
        <taxon>Thermococcaceae</taxon>
        <taxon>Thermococcus</taxon>
    </lineage>
</organism>
<dbReference type="CDD" id="cd01166">
    <property type="entry name" value="KdgK"/>
    <property type="match status" value="1"/>
</dbReference>
<gene>
    <name evidence="7" type="ORF">A3L08_08210</name>
</gene>
<keyword evidence="2" id="KW-0808">Transferase</keyword>
<dbReference type="InterPro" id="IPR050306">
    <property type="entry name" value="PfkB_Carbo_kinase"/>
</dbReference>
<comment type="similarity">
    <text evidence="1">Belongs to the carbohydrate kinase PfkB family.</text>
</comment>
<dbReference type="InterPro" id="IPR029056">
    <property type="entry name" value="Ribokinase-like"/>
</dbReference>
<dbReference type="KEGG" id="tpaf:A3L08_08210"/>
<proteinExistence type="inferred from homology"/>
<sequence length="286" mass="31374">MLDVLSIGEVLVDLKIIDGRISMHTGGSCLNVSFYSRQAGAKSSFIGTVGDDFLGAHIKKELKELDFKPALSVVDHNTTLVLIKAERETPIPIIYRGADRFIKKEQLEEKWKDARIVHTSAFALSLSPAKEMILEALKSAKENGALISVDPNYRRWIWKKWEADEKALLEAISLADLVKPSLDDAKELLGIEDPIDILRRFKEMGAKNVILSMGSKGVIALTEEGRYIRVPAEKAELVDPTGAGDSLLGTVLAKLSRGHDMEEAIRSGVEVASKVVSAEGTLVKVR</sequence>
<dbReference type="Gene3D" id="3.40.1190.20">
    <property type="match status" value="1"/>
</dbReference>
<dbReference type="EMBL" id="CP015102">
    <property type="protein sequence ID" value="ASJ07304.1"/>
    <property type="molecule type" value="Genomic_DNA"/>
</dbReference>
<name>A0A218P940_9EURY</name>
<dbReference type="InterPro" id="IPR011611">
    <property type="entry name" value="PfkB_dom"/>
</dbReference>
<evidence type="ECO:0000256" key="1">
    <source>
        <dbReference type="ARBA" id="ARBA00010688"/>
    </source>
</evidence>
<dbReference type="PANTHER" id="PTHR43085:SF1">
    <property type="entry name" value="PSEUDOURIDINE KINASE-RELATED"/>
    <property type="match status" value="1"/>
</dbReference>
<reference evidence="7 8" key="1">
    <citation type="submission" date="2016-04" db="EMBL/GenBank/DDBJ databases">
        <title>Complete genome sequence of Thermococcus pacificus type strain P4.</title>
        <authorList>
            <person name="Oger P.M."/>
        </authorList>
    </citation>
    <scope>NUCLEOTIDE SEQUENCE [LARGE SCALE GENOMIC DNA]</scope>
    <source>
        <strain evidence="7 8">P-4</strain>
    </source>
</reference>
<keyword evidence="4" id="KW-0418">Kinase</keyword>
<evidence type="ECO:0000256" key="5">
    <source>
        <dbReference type="ARBA" id="ARBA00022840"/>
    </source>
</evidence>
<dbReference type="GO" id="GO:0016301">
    <property type="term" value="F:kinase activity"/>
    <property type="evidence" value="ECO:0007669"/>
    <property type="project" value="UniProtKB-KW"/>
</dbReference>
<dbReference type="AlphaFoldDB" id="A0A218P940"/>
<protein>
    <recommendedName>
        <fullName evidence="6">Carbohydrate kinase PfkB domain-containing protein</fullName>
    </recommendedName>
</protein>
<keyword evidence="3" id="KW-0547">Nucleotide-binding</keyword>
<evidence type="ECO:0000256" key="3">
    <source>
        <dbReference type="ARBA" id="ARBA00022741"/>
    </source>
</evidence>